<dbReference type="Pfam" id="PF03466">
    <property type="entry name" value="LysR_substrate"/>
    <property type="match status" value="1"/>
</dbReference>
<dbReference type="CDD" id="cd05466">
    <property type="entry name" value="PBP2_LTTR_substrate"/>
    <property type="match status" value="1"/>
</dbReference>
<dbReference type="PANTHER" id="PTHR30126">
    <property type="entry name" value="HTH-TYPE TRANSCRIPTIONAL REGULATOR"/>
    <property type="match status" value="1"/>
</dbReference>
<dbReference type="Gene3D" id="3.40.190.10">
    <property type="entry name" value="Periplasmic binding protein-like II"/>
    <property type="match status" value="2"/>
</dbReference>
<dbReference type="PROSITE" id="PS50931">
    <property type="entry name" value="HTH_LYSR"/>
    <property type="match status" value="1"/>
</dbReference>
<dbReference type="RefSeq" id="WP_172243916.1">
    <property type="nucleotide sequence ID" value="NZ_BMDD01000003.1"/>
</dbReference>
<evidence type="ECO:0000313" key="6">
    <source>
        <dbReference type="EMBL" id="GGH79167.1"/>
    </source>
</evidence>
<dbReference type="InterPro" id="IPR000847">
    <property type="entry name" value="LysR_HTH_N"/>
</dbReference>
<dbReference type="InterPro" id="IPR005119">
    <property type="entry name" value="LysR_subst-bd"/>
</dbReference>
<comment type="similarity">
    <text evidence="1">Belongs to the LysR transcriptional regulatory family.</text>
</comment>
<dbReference type="PANTHER" id="PTHR30126:SF40">
    <property type="entry name" value="HTH-TYPE TRANSCRIPTIONAL REGULATOR GLTR"/>
    <property type="match status" value="1"/>
</dbReference>
<dbReference type="Proteomes" id="UP000605427">
    <property type="component" value="Unassembled WGS sequence"/>
</dbReference>
<evidence type="ECO:0000256" key="4">
    <source>
        <dbReference type="ARBA" id="ARBA00023163"/>
    </source>
</evidence>
<comment type="caution">
    <text evidence="6">The sequence shown here is derived from an EMBL/GenBank/DDBJ whole genome shotgun (WGS) entry which is preliminary data.</text>
</comment>
<sequence>MLETLEGRSLLTFLAVLEEGNFSRAAEKLGYVQSTVTSQIQLLEQNCNQKLFHRLPRGVKPTEAGEQFALYARQFVQLGHSLEEALENLDLPRGTMRLGALESFLVTRMSGFMHDFFTEYTDINLLLETGFQADIVDQVQSHALDFGIVPMDPKQDDLIFEPLIDEEMIVVASKPLADLIEHQGWDHISGIQVIGFGSRCVYHTEGLKLLSEMGLPSGIHSNGFASTELVRQVVTCGLGVALVPKISIAQELAQGIVVSLPMPRKITFVHGIVRHKKRVLNTPSKVFYREIVEYFSKASATSTLLRL</sequence>
<keyword evidence="2" id="KW-0805">Transcription regulation</keyword>
<keyword evidence="3" id="KW-0238">DNA-binding</keyword>
<dbReference type="InterPro" id="IPR036390">
    <property type="entry name" value="WH_DNA-bd_sf"/>
</dbReference>
<accession>A0ABQ1ZUR2</accession>
<evidence type="ECO:0000256" key="1">
    <source>
        <dbReference type="ARBA" id="ARBA00009437"/>
    </source>
</evidence>
<keyword evidence="7" id="KW-1185">Reference proteome</keyword>
<protein>
    <submittedName>
        <fullName evidence="6">LysR family transcriptional regulator</fullName>
    </submittedName>
</protein>
<feature type="domain" description="HTH lysR-type" evidence="5">
    <location>
        <begin position="8"/>
        <end position="62"/>
    </location>
</feature>
<name>A0ABQ1ZUR2_9BACL</name>
<dbReference type="Pfam" id="PF00126">
    <property type="entry name" value="HTH_1"/>
    <property type="match status" value="1"/>
</dbReference>
<dbReference type="Gene3D" id="1.10.10.10">
    <property type="entry name" value="Winged helix-like DNA-binding domain superfamily/Winged helix DNA-binding domain"/>
    <property type="match status" value="1"/>
</dbReference>
<dbReference type="InterPro" id="IPR036388">
    <property type="entry name" value="WH-like_DNA-bd_sf"/>
</dbReference>
<evidence type="ECO:0000256" key="3">
    <source>
        <dbReference type="ARBA" id="ARBA00023125"/>
    </source>
</evidence>
<keyword evidence="4" id="KW-0804">Transcription</keyword>
<evidence type="ECO:0000313" key="7">
    <source>
        <dbReference type="Proteomes" id="UP000605427"/>
    </source>
</evidence>
<evidence type="ECO:0000259" key="5">
    <source>
        <dbReference type="PROSITE" id="PS50931"/>
    </source>
</evidence>
<dbReference type="SUPFAM" id="SSF46785">
    <property type="entry name" value="Winged helix' DNA-binding domain"/>
    <property type="match status" value="1"/>
</dbReference>
<dbReference type="SUPFAM" id="SSF53850">
    <property type="entry name" value="Periplasmic binding protein-like II"/>
    <property type="match status" value="1"/>
</dbReference>
<gene>
    <name evidence="6" type="ORF">GCM10007362_25550</name>
</gene>
<organism evidence="6 7">
    <name type="scientific">Saccharibacillus endophyticus</name>
    <dbReference type="NCBI Taxonomy" id="2060666"/>
    <lineage>
        <taxon>Bacteria</taxon>
        <taxon>Bacillati</taxon>
        <taxon>Bacillota</taxon>
        <taxon>Bacilli</taxon>
        <taxon>Bacillales</taxon>
        <taxon>Paenibacillaceae</taxon>
        <taxon>Saccharibacillus</taxon>
    </lineage>
</organism>
<proteinExistence type="inferred from homology"/>
<dbReference type="EMBL" id="BMDD01000003">
    <property type="protein sequence ID" value="GGH79167.1"/>
    <property type="molecule type" value="Genomic_DNA"/>
</dbReference>
<reference evidence="7" key="1">
    <citation type="journal article" date="2019" name="Int. J. Syst. Evol. Microbiol.">
        <title>The Global Catalogue of Microorganisms (GCM) 10K type strain sequencing project: providing services to taxonomists for standard genome sequencing and annotation.</title>
        <authorList>
            <consortium name="The Broad Institute Genomics Platform"/>
            <consortium name="The Broad Institute Genome Sequencing Center for Infectious Disease"/>
            <person name="Wu L."/>
            <person name="Ma J."/>
        </authorList>
    </citation>
    <scope>NUCLEOTIDE SEQUENCE [LARGE SCALE GENOMIC DNA]</scope>
    <source>
        <strain evidence="7">CCM 8702</strain>
    </source>
</reference>
<evidence type="ECO:0000256" key="2">
    <source>
        <dbReference type="ARBA" id="ARBA00023015"/>
    </source>
</evidence>